<dbReference type="GO" id="GO:0005634">
    <property type="term" value="C:nucleus"/>
    <property type="evidence" value="ECO:0007669"/>
    <property type="project" value="UniProtKB-SubCell"/>
</dbReference>
<protein>
    <recommendedName>
        <fullName evidence="3">tRNA (adenine(58)-N(1))-methyltransferase catalytic subunit TRM61</fullName>
        <ecNumber evidence="2">2.1.1.220</ecNumber>
    </recommendedName>
    <alternativeName>
        <fullName evidence="9">tRNA(m1A58)-methyltransferase subunit TRM61</fullName>
    </alternativeName>
</protein>
<dbReference type="EC" id="2.1.1.220" evidence="2"/>
<evidence type="ECO:0000256" key="5">
    <source>
        <dbReference type="ARBA" id="ARBA00022679"/>
    </source>
</evidence>
<keyword evidence="6" id="KW-0949">S-adenosyl-L-methionine</keyword>
<dbReference type="PANTHER" id="PTHR12133">
    <property type="entry name" value="TRNA (ADENINE(58)-N(1))-METHYLTRANSFERASE"/>
    <property type="match status" value="1"/>
</dbReference>
<proteinExistence type="predicted"/>
<evidence type="ECO:0000256" key="3">
    <source>
        <dbReference type="ARBA" id="ARBA00015963"/>
    </source>
</evidence>
<accession>A0A1Y2EHS2</accession>
<evidence type="ECO:0000256" key="9">
    <source>
        <dbReference type="ARBA" id="ARBA00033309"/>
    </source>
</evidence>
<evidence type="ECO:0000313" key="12">
    <source>
        <dbReference type="EMBL" id="ORY71118.1"/>
    </source>
</evidence>
<dbReference type="InterPro" id="IPR014816">
    <property type="entry name" value="tRNA_MeTrfase_Gcd14"/>
</dbReference>
<dbReference type="GO" id="GO:0160107">
    <property type="term" value="F:tRNA (adenine(58)-N1)-methyltransferase activity"/>
    <property type="evidence" value="ECO:0007669"/>
    <property type="project" value="UniProtKB-EC"/>
</dbReference>
<name>A0A1Y2EHS2_9PEZI</name>
<dbReference type="FunCoup" id="A0A1Y2EHS2">
    <property type="interactions" value="620"/>
</dbReference>
<gene>
    <name evidence="12" type="ORF">BCR38DRAFT_415964</name>
</gene>
<dbReference type="InterPro" id="IPR049470">
    <property type="entry name" value="TRM61_C"/>
</dbReference>
<evidence type="ECO:0000256" key="4">
    <source>
        <dbReference type="ARBA" id="ARBA00022603"/>
    </source>
</evidence>
<evidence type="ECO:0000256" key="8">
    <source>
        <dbReference type="ARBA" id="ARBA00023242"/>
    </source>
</evidence>
<comment type="subcellular location">
    <subcellularLocation>
        <location evidence="1">Nucleus</location>
    </subcellularLocation>
</comment>
<feature type="region of interest" description="Disordered" evidence="10">
    <location>
        <begin position="76"/>
        <end position="101"/>
    </location>
</feature>
<dbReference type="PROSITE" id="PS51620">
    <property type="entry name" value="SAM_TRM61"/>
    <property type="match status" value="1"/>
</dbReference>
<dbReference type="SUPFAM" id="SSF53335">
    <property type="entry name" value="S-adenosyl-L-methionine-dependent methyltransferases"/>
    <property type="match status" value="1"/>
</dbReference>
<evidence type="ECO:0000259" key="11">
    <source>
        <dbReference type="Pfam" id="PF08704"/>
    </source>
</evidence>
<dbReference type="RefSeq" id="XP_040720710.1">
    <property type="nucleotide sequence ID" value="XM_040859069.1"/>
</dbReference>
<organism evidence="12 13">
    <name type="scientific">Pseudomassariella vexata</name>
    <dbReference type="NCBI Taxonomy" id="1141098"/>
    <lineage>
        <taxon>Eukaryota</taxon>
        <taxon>Fungi</taxon>
        <taxon>Dikarya</taxon>
        <taxon>Ascomycota</taxon>
        <taxon>Pezizomycotina</taxon>
        <taxon>Sordariomycetes</taxon>
        <taxon>Xylariomycetidae</taxon>
        <taxon>Amphisphaeriales</taxon>
        <taxon>Pseudomassariaceae</taxon>
        <taxon>Pseudomassariella</taxon>
    </lineage>
</organism>
<evidence type="ECO:0000256" key="1">
    <source>
        <dbReference type="ARBA" id="ARBA00004123"/>
    </source>
</evidence>
<dbReference type="GeneID" id="63775281"/>
<evidence type="ECO:0000256" key="7">
    <source>
        <dbReference type="ARBA" id="ARBA00022694"/>
    </source>
</evidence>
<evidence type="ECO:0000256" key="10">
    <source>
        <dbReference type="SAM" id="MobiDB-lite"/>
    </source>
</evidence>
<feature type="compositionally biased region" description="Basic and acidic residues" evidence="10">
    <location>
        <begin position="445"/>
        <end position="457"/>
    </location>
</feature>
<dbReference type="Proteomes" id="UP000193689">
    <property type="component" value="Unassembled WGS sequence"/>
</dbReference>
<keyword evidence="5 12" id="KW-0808">Transferase</keyword>
<sequence length="485" mass="53916">MAKVSPFLDPGVHTAQNGLAIVHLSRDNLEPVILNGEVGAADGYAEGRVINTRFGSFPHSTLIDQPWGSQIRASVVDTGTRGRKRKPDEEETAGVGSAAATPKNVKTATSGFVHVLPPTPELWTTSLPHRTQVVYTPDYSYILHRIRARPGTRIIEAGAGSGSFTHASARAVYNGYFSDSNGHMAKESSTGKVFSYEFNEDRFHKMQQEVEDHGLSGVVEVTHRDVYNDGFFVNGQSPDVDCVFLDLPAPWKALPHLSRGPRSPLRKDRSVHLCTFSPCIEQVTQTVEVMRRLGWMDIEMVEVSHKRISVLRERVGLNMPTERGSNQSAYDVAEAVQRLREVEGRFKEFHGRSLKMDVVDDVDMEEEGDANVTENGVNGSNAEGTTKPPFMLGRLIHRTEPEIKTHTSYLVFAILPQEWTEEQEAAAFEKWPCGNENKVIGSIGKEARKQEKREMLQGKKKKRTKDDNEGASAGRDAKKPKLEDP</sequence>
<keyword evidence="8" id="KW-0539">Nucleus</keyword>
<dbReference type="Gene3D" id="3.10.330.20">
    <property type="match status" value="1"/>
</dbReference>
<dbReference type="OrthoDB" id="1925287at2759"/>
<dbReference type="AlphaFoldDB" id="A0A1Y2EHS2"/>
<dbReference type="GO" id="GO:0031515">
    <property type="term" value="C:tRNA (m1A) methyltransferase complex"/>
    <property type="evidence" value="ECO:0007669"/>
    <property type="project" value="InterPro"/>
</dbReference>
<dbReference type="GO" id="GO:0030488">
    <property type="term" value="P:tRNA methylation"/>
    <property type="evidence" value="ECO:0007669"/>
    <property type="project" value="InterPro"/>
</dbReference>
<dbReference type="STRING" id="1141098.A0A1Y2EHS2"/>
<feature type="domain" description="tRNA (adenine(58)-N(1))-methyltransferase catalytic subunit TRM61 C-terminal" evidence="11">
    <location>
        <begin position="111"/>
        <end position="414"/>
    </location>
</feature>
<dbReference type="Pfam" id="PF08704">
    <property type="entry name" value="GCD14"/>
    <property type="match status" value="1"/>
</dbReference>
<dbReference type="EMBL" id="MCFJ01000001">
    <property type="protein sequence ID" value="ORY71118.1"/>
    <property type="molecule type" value="Genomic_DNA"/>
</dbReference>
<dbReference type="PANTHER" id="PTHR12133:SF2">
    <property type="entry name" value="TRNA (ADENINE(58)-N(1))-METHYLTRANSFERASE CATALYTIC SUBUNIT TRMT61A"/>
    <property type="match status" value="1"/>
</dbReference>
<evidence type="ECO:0000256" key="6">
    <source>
        <dbReference type="ARBA" id="ARBA00022691"/>
    </source>
</evidence>
<feature type="region of interest" description="Disordered" evidence="10">
    <location>
        <begin position="367"/>
        <end position="389"/>
    </location>
</feature>
<reference evidence="12 13" key="1">
    <citation type="submission" date="2016-07" db="EMBL/GenBank/DDBJ databases">
        <title>Pervasive Adenine N6-methylation of Active Genes in Fungi.</title>
        <authorList>
            <consortium name="DOE Joint Genome Institute"/>
            <person name="Mondo S.J."/>
            <person name="Dannebaum R.O."/>
            <person name="Kuo R.C."/>
            <person name="Labutti K."/>
            <person name="Haridas S."/>
            <person name="Kuo A."/>
            <person name="Salamov A."/>
            <person name="Ahrendt S.R."/>
            <person name="Lipzen A."/>
            <person name="Sullivan W."/>
            <person name="Andreopoulos W.B."/>
            <person name="Clum A."/>
            <person name="Lindquist E."/>
            <person name="Daum C."/>
            <person name="Ramamoorthy G.K."/>
            <person name="Gryganskyi A."/>
            <person name="Culley D."/>
            <person name="Magnuson J.K."/>
            <person name="James T.Y."/>
            <person name="O'Malley M.A."/>
            <person name="Stajich J.E."/>
            <person name="Spatafora J.W."/>
            <person name="Visel A."/>
            <person name="Grigoriev I.V."/>
        </authorList>
    </citation>
    <scope>NUCLEOTIDE SEQUENCE [LARGE SCALE GENOMIC DNA]</scope>
    <source>
        <strain evidence="12 13">CBS 129021</strain>
    </source>
</reference>
<feature type="compositionally biased region" description="Basic and acidic residues" evidence="10">
    <location>
        <begin position="475"/>
        <end position="485"/>
    </location>
</feature>
<keyword evidence="4 12" id="KW-0489">Methyltransferase</keyword>
<dbReference type="InParanoid" id="A0A1Y2EHS2"/>
<evidence type="ECO:0000313" key="13">
    <source>
        <dbReference type="Proteomes" id="UP000193689"/>
    </source>
</evidence>
<dbReference type="Gene3D" id="3.40.50.150">
    <property type="entry name" value="Vaccinia Virus protein VP39"/>
    <property type="match status" value="1"/>
</dbReference>
<dbReference type="InterPro" id="IPR029063">
    <property type="entry name" value="SAM-dependent_MTases_sf"/>
</dbReference>
<feature type="region of interest" description="Disordered" evidence="10">
    <location>
        <begin position="441"/>
        <end position="485"/>
    </location>
</feature>
<keyword evidence="13" id="KW-1185">Reference proteome</keyword>
<keyword evidence="7" id="KW-0819">tRNA processing</keyword>
<evidence type="ECO:0000256" key="2">
    <source>
        <dbReference type="ARBA" id="ARBA00012796"/>
    </source>
</evidence>
<comment type="caution">
    <text evidence="12">The sequence shown here is derived from an EMBL/GenBank/DDBJ whole genome shotgun (WGS) entry which is preliminary data.</text>
</comment>
<feature type="compositionally biased region" description="Polar residues" evidence="10">
    <location>
        <begin position="372"/>
        <end position="384"/>
    </location>
</feature>